<dbReference type="InterPro" id="IPR028055">
    <property type="entry name" value="YidC/Oxa/ALB_C"/>
</dbReference>
<evidence type="ECO:0000256" key="10">
    <source>
        <dbReference type="SAM" id="MobiDB-lite"/>
    </source>
</evidence>
<evidence type="ECO:0000256" key="8">
    <source>
        <dbReference type="ARBA" id="ARBA00023136"/>
    </source>
</evidence>
<evidence type="ECO:0000256" key="6">
    <source>
        <dbReference type="ARBA" id="ARBA00022989"/>
    </source>
</evidence>
<dbReference type="Pfam" id="PF02096">
    <property type="entry name" value="60KD_IMP"/>
    <property type="match status" value="1"/>
</dbReference>
<feature type="domain" description="Membrane insertase YidC/Oxa/ALB C-terminal" evidence="12">
    <location>
        <begin position="153"/>
        <end position="346"/>
    </location>
</feature>
<dbReference type="PANTHER" id="PTHR12428">
    <property type="entry name" value="OXA1"/>
    <property type="match status" value="1"/>
</dbReference>
<dbReference type="OrthoDB" id="2148490at2759"/>
<evidence type="ECO:0000256" key="5">
    <source>
        <dbReference type="ARBA" id="ARBA00022946"/>
    </source>
</evidence>
<dbReference type="CDD" id="cd20069">
    <property type="entry name" value="5TM_Oxa1-like"/>
    <property type="match status" value="1"/>
</dbReference>
<feature type="compositionally biased region" description="Basic residues" evidence="10">
    <location>
        <begin position="445"/>
        <end position="459"/>
    </location>
</feature>
<evidence type="ECO:0000259" key="12">
    <source>
        <dbReference type="Pfam" id="PF02096"/>
    </source>
</evidence>
<reference evidence="13" key="1">
    <citation type="submission" date="2021-03" db="EMBL/GenBank/DDBJ databases">
        <authorList>
            <person name="Tagirdzhanova G."/>
        </authorList>
    </citation>
    <scope>NUCLEOTIDE SEQUENCE</scope>
</reference>
<dbReference type="InterPro" id="IPR001708">
    <property type="entry name" value="YidC/ALB3/OXA1/COX18"/>
</dbReference>
<keyword evidence="14" id="KW-1185">Reference proteome</keyword>
<feature type="compositionally biased region" description="Polar residues" evidence="10">
    <location>
        <begin position="421"/>
        <end position="434"/>
    </location>
</feature>
<keyword evidence="4" id="KW-0999">Mitochondrion inner membrane</keyword>
<protein>
    <submittedName>
        <fullName evidence="13">Mitochondrial inner membrane protein oxa1</fullName>
    </submittedName>
</protein>
<evidence type="ECO:0000256" key="1">
    <source>
        <dbReference type="ARBA" id="ARBA00004448"/>
    </source>
</evidence>
<comment type="similarity">
    <text evidence="2 9">Belongs to the OXA1/ALB3/YidC family.</text>
</comment>
<dbReference type="PANTHER" id="PTHR12428:SF66">
    <property type="entry name" value="MITOCHONDRIAL INNER MEMBRANE PROTEIN OXA1L"/>
    <property type="match status" value="1"/>
</dbReference>
<keyword evidence="6 11" id="KW-1133">Transmembrane helix</keyword>
<feature type="region of interest" description="Disordered" evidence="10">
    <location>
        <begin position="63"/>
        <end position="88"/>
    </location>
</feature>
<comment type="caution">
    <text evidence="13">The sequence shown here is derived from an EMBL/GenBank/DDBJ whole genome shotgun (WGS) entry which is preliminary data.</text>
</comment>
<sequence length="459" mass="50121">MSLKCLQLSRYIIQTPAHRCQAVPRCPSSASTVSRSLSTHSPFQHSQRIKTVRRAPPSIIQSGATAQASRFSSTTSAPPTASTTSTSSGAIEPVAVSIDDYNNSSIEEITSDLPLVPETIGYLKDLGLDFGWGPTALVEYLLEHIHVYTATPWWASIVLTALVVRLALLKPYIDAADLSARVVAIAEVRKPIEARLSAAKAARDQTKLWQASRELKALYQQAGIKLWKMHVPLLQVPLGFASFRLFHRMTALPVPGLEDGGFLWLKDLTISDPYYTLPALTGLCIYYTVKAGGESGSNLLNPTMAKYFLYGMPVMGGAFLLLYPAAMQLTVGFTSVLSLIQAHVLREPWVRRRLGIYPLPEPKPASPTPKTVVPRLNMYQPPSQGLTAPKLESGITGKAKEKMSEAKGAASEFMKSVKSLRGSTQKTANRSPTASPEIGKAQALQRRRLNRLAQARSKR</sequence>
<dbReference type="AlphaFoldDB" id="A0A8H3J2Q3"/>
<keyword evidence="3 9" id="KW-0812">Transmembrane</keyword>
<name>A0A8H3J2Q3_9LECA</name>
<evidence type="ECO:0000256" key="2">
    <source>
        <dbReference type="ARBA" id="ARBA00009877"/>
    </source>
</evidence>
<dbReference type="GO" id="GO:0032977">
    <property type="term" value="F:membrane insertase activity"/>
    <property type="evidence" value="ECO:0007669"/>
    <property type="project" value="InterPro"/>
</dbReference>
<accession>A0A8H3J2Q3</accession>
<evidence type="ECO:0000313" key="14">
    <source>
        <dbReference type="Proteomes" id="UP000664521"/>
    </source>
</evidence>
<evidence type="ECO:0000256" key="9">
    <source>
        <dbReference type="RuleBase" id="RU003945"/>
    </source>
</evidence>
<gene>
    <name evidence="13" type="primary">OXA1</name>
    <name evidence="13" type="ORF">HETSPECPRED_001836</name>
</gene>
<feature type="transmembrane region" description="Helical" evidence="11">
    <location>
        <begin position="307"/>
        <end position="323"/>
    </location>
</feature>
<keyword evidence="7" id="KW-0496">Mitochondrion</keyword>
<feature type="region of interest" description="Disordered" evidence="10">
    <location>
        <begin position="397"/>
        <end position="459"/>
    </location>
</feature>
<evidence type="ECO:0000313" key="13">
    <source>
        <dbReference type="EMBL" id="CAF9939627.1"/>
    </source>
</evidence>
<evidence type="ECO:0000256" key="7">
    <source>
        <dbReference type="ARBA" id="ARBA00023128"/>
    </source>
</evidence>
<keyword evidence="5" id="KW-0809">Transit peptide</keyword>
<comment type="subcellular location">
    <subcellularLocation>
        <location evidence="9">Membrane</location>
        <topology evidence="9">Multi-pass membrane protein</topology>
    </subcellularLocation>
    <subcellularLocation>
        <location evidence="1">Mitochondrion inner membrane</location>
        <topology evidence="1">Multi-pass membrane protein</topology>
    </subcellularLocation>
</comment>
<dbReference type="Proteomes" id="UP000664521">
    <property type="component" value="Unassembled WGS sequence"/>
</dbReference>
<dbReference type="EMBL" id="CAJPDS010000134">
    <property type="protein sequence ID" value="CAF9939627.1"/>
    <property type="molecule type" value="Genomic_DNA"/>
</dbReference>
<evidence type="ECO:0000256" key="11">
    <source>
        <dbReference type="SAM" id="Phobius"/>
    </source>
</evidence>
<feature type="compositionally biased region" description="Low complexity" evidence="10">
    <location>
        <begin position="72"/>
        <end position="88"/>
    </location>
</feature>
<organism evidence="13 14">
    <name type="scientific">Heterodermia speciosa</name>
    <dbReference type="NCBI Taxonomy" id="116794"/>
    <lineage>
        <taxon>Eukaryota</taxon>
        <taxon>Fungi</taxon>
        <taxon>Dikarya</taxon>
        <taxon>Ascomycota</taxon>
        <taxon>Pezizomycotina</taxon>
        <taxon>Lecanoromycetes</taxon>
        <taxon>OSLEUM clade</taxon>
        <taxon>Lecanoromycetidae</taxon>
        <taxon>Caliciales</taxon>
        <taxon>Physciaceae</taxon>
        <taxon>Heterodermia</taxon>
    </lineage>
</organism>
<keyword evidence="8 11" id="KW-0472">Membrane</keyword>
<evidence type="ECO:0000256" key="4">
    <source>
        <dbReference type="ARBA" id="ARBA00022792"/>
    </source>
</evidence>
<evidence type="ECO:0000256" key="3">
    <source>
        <dbReference type="ARBA" id="ARBA00022692"/>
    </source>
</evidence>
<dbReference type="GO" id="GO:0005743">
    <property type="term" value="C:mitochondrial inner membrane"/>
    <property type="evidence" value="ECO:0007669"/>
    <property type="project" value="UniProtKB-SubCell"/>
</dbReference>
<proteinExistence type="inferred from homology"/>
<dbReference type="GO" id="GO:0032979">
    <property type="term" value="P:protein insertion into mitochondrial inner membrane from matrix"/>
    <property type="evidence" value="ECO:0007669"/>
    <property type="project" value="TreeGrafter"/>
</dbReference>